<keyword evidence="1" id="KW-0732">Signal</keyword>
<dbReference type="RefSeq" id="WP_069258253.1">
    <property type="nucleotide sequence ID" value="NZ_CP013402.1"/>
</dbReference>
<proteinExistence type="predicted"/>
<dbReference type="Pfam" id="PF13663">
    <property type="entry name" value="DUF4148"/>
    <property type="match status" value="1"/>
</dbReference>
<reference evidence="2" key="1">
    <citation type="submission" date="2023-07" db="EMBL/GenBank/DDBJ databases">
        <title>A collection of bacterial strains from the Burkholderia cepacia Research Laboratory and Repository.</title>
        <authorList>
            <person name="Lipuma J."/>
            <person name="Spilker T."/>
            <person name="Caverly L."/>
        </authorList>
    </citation>
    <scope>NUCLEOTIDE SEQUENCE</scope>
    <source>
        <strain evidence="2">AU42020</strain>
    </source>
</reference>
<protein>
    <submittedName>
        <fullName evidence="2">DUF4148 domain-containing protein</fullName>
    </submittedName>
</protein>
<feature type="signal peptide" evidence="1">
    <location>
        <begin position="1"/>
        <end position="29"/>
    </location>
</feature>
<dbReference type="EMBL" id="JAUJSQ010000006">
    <property type="protein sequence ID" value="MDN7933119.1"/>
    <property type="molecule type" value="Genomic_DNA"/>
</dbReference>
<feature type="chain" id="PRO_5047138718" evidence="1">
    <location>
        <begin position="30"/>
        <end position="95"/>
    </location>
</feature>
<dbReference type="GeneID" id="67905730"/>
<organism evidence="2 3">
    <name type="scientific">Burkholderia metallica</name>
    <dbReference type="NCBI Taxonomy" id="488729"/>
    <lineage>
        <taxon>Bacteria</taxon>
        <taxon>Pseudomonadati</taxon>
        <taxon>Pseudomonadota</taxon>
        <taxon>Betaproteobacteria</taxon>
        <taxon>Burkholderiales</taxon>
        <taxon>Burkholderiaceae</taxon>
        <taxon>Burkholderia</taxon>
        <taxon>Burkholderia cepacia complex</taxon>
    </lineage>
</organism>
<sequence length="95" mass="10068">MPTRFPAAFAAVAALVSLVSLVASGPLFAQSAPGLTREQVREDMQRYAAAGFNPARMNPRTWVDDAQAAAATVHAARNDDARTQLAVHGTTTRCD</sequence>
<keyword evidence="3" id="KW-1185">Reference proteome</keyword>
<dbReference type="Proteomes" id="UP001171606">
    <property type="component" value="Unassembled WGS sequence"/>
</dbReference>
<comment type="caution">
    <text evidence="2">The sequence shown here is derived from an EMBL/GenBank/DDBJ whole genome shotgun (WGS) entry which is preliminary data.</text>
</comment>
<dbReference type="InterPro" id="IPR025421">
    <property type="entry name" value="DUF4148"/>
</dbReference>
<accession>A0ABT8PDA0</accession>
<evidence type="ECO:0000256" key="1">
    <source>
        <dbReference type="SAM" id="SignalP"/>
    </source>
</evidence>
<evidence type="ECO:0000313" key="2">
    <source>
        <dbReference type="EMBL" id="MDN7933119.1"/>
    </source>
</evidence>
<name>A0ABT8PDA0_9BURK</name>
<gene>
    <name evidence="2" type="ORF">QZM52_17695</name>
</gene>
<evidence type="ECO:0000313" key="3">
    <source>
        <dbReference type="Proteomes" id="UP001171606"/>
    </source>
</evidence>